<evidence type="ECO:0000256" key="3">
    <source>
        <dbReference type="ARBA" id="ARBA00012922"/>
    </source>
</evidence>
<dbReference type="InterPro" id="IPR023631">
    <property type="entry name" value="Amidase_dom"/>
</dbReference>
<dbReference type="Gene3D" id="3.90.1300.10">
    <property type="entry name" value="Amidase signature (AS) domain"/>
    <property type="match status" value="1"/>
</dbReference>
<sequence>MPASVGSMTRHVHAFRDDALGDLDAVALVDAIRTGKVSRAELVDAAISRTQTVNPVLNGLAHETFERARAQAAAPGSGYFDGVPTFIKDNVDVEGMPTMQGTDAWEPRPQPGHGDFARFFLASGLIPLGKTQLSEFGFSASAEHPRLGAVRNPWDTDYTAGASSSGSGAFVAAGVVPIAHANDGGGSIRIPAACNGLVGLKPSRGRLPLDKMSRQMPVRIVNDGVLTRSVRDTAAFYREAERIWRDRRLLPIGAVTGPGTQRLRVAVVTQSVNRQSSPSIRARTLQTAELVERLGHHVDLLDHNPIPRYFVDDFLLYWSLLAMTLVRTGQRTFGPSFDRSRLDNLTLGLDRHASRNLHRMPIAITRLGRLRRVTARFYQNYDVLLTPTLADETPQIGHLDPTADYEQIIDRLVDWVAFTPLQNATGEPAISLPLARSESGMPVGMMFGAPIGHERRLLELAYELEAAQPFPRIQAGTAL</sequence>
<dbReference type="PANTHER" id="PTHR11895:SF7">
    <property type="entry name" value="GLUTAMYL-TRNA(GLN) AMIDOTRANSFERASE SUBUNIT A, MITOCHONDRIAL"/>
    <property type="match status" value="1"/>
</dbReference>
<dbReference type="Proteomes" id="UP000467249">
    <property type="component" value="Chromosome"/>
</dbReference>
<dbReference type="SUPFAM" id="SSF75304">
    <property type="entry name" value="Amidase signature (AS) enzymes"/>
    <property type="match status" value="1"/>
</dbReference>
<evidence type="ECO:0000313" key="5">
    <source>
        <dbReference type="EMBL" id="BBZ75172.1"/>
    </source>
</evidence>
<reference evidence="5 6" key="1">
    <citation type="journal article" date="2019" name="Emerg. Microbes Infect.">
        <title>Comprehensive subspecies identification of 175 nontuberculous mycobacteria species based on 7547 genomic profiles.</title>
        <authorList>
            <person name="Matsumoto Y."/>
            <person name="Kinjo T."/>
            <person name="Motooka D."/>
            <person name="Nabeya D."/>
            <person name="Jung N."/>
            <person name="Uechi K."/>
            <person name="Horii T."/>
            <person name="Iida T."/>
            <person name="Fujita J."/>
            <person name="Nakamura S."/>
        </authorList>
    </citation>
    <scope>NUCLEOTIDE SEQUENCE [LARGE SCALE GENOMIC DNA]</scope>
    <source>
        <strain evidence="5 6">JCM 30275</strain>
    </source>
</reference>
<proteinExistence type="inferred from homology"/>
<comment type="similarity">
    <text evidence="2">Belongs to the amidase family.</text>
</comment>
<accession>A0A6N4W541</accession>
<protein>
    <recommendedName>
        <fullName evidence="3">amidase</fullName>
        <ecNumber evidence="3">3.5.1.4</ecNumber>
    </recommendedName>
</protein>
<keyword evidence="6" id="KW-1185">Reference proteome</keyword>
<dbReference type="EMBL" id="AP022620">
    <property type="protein sequence ID" value="BBZ75172.1"/>
    <property type="molecule type" value="Genomic_DNA"/>
</dbReference>
<dbReference type="EC" id="3.5.1.4" evidence="3"/>
<dbReference type="PROSITE" id="PS00571">
    <property type="entry name" value="AMIDASES"/>
    <property type="match status" value="1"/>
</dbReference>
<feature type="domain" description="Amidase" evidence="4">
    <location>
        <begin position="41"/>
        <end position="458"/>
    </location>
</feature>
<dbReference type="InterPro" id="IPR036928">
    <property type="entry name" value="AS_sf"/>
</dbReference>
<comment type="catalytic activity">
    <reaction evidence="1">
        <text>a monocarboxylic acid amide + H2O = a monocarboxylate + NH4(+)</text>
        <dbReference type="Rhea" id="RHEA:12020"/>
        <dbReference type="ChEBI" id="CHEBI:15377"/>
        <dbReference type="ChEBI" id="CHEBI:28938"/>
        <dbReference type="ChEBI" id="CHEBI:35757"/>
        <dbReference type="ChEBI" id="CHEBI:83628"/>
        <dbReference type="EC" id="3.5.1.4"/>
    </reaction>
</comment>
<evidence type="ECO:0000256" key="2">
    <source>
        <dbReference type="ARBA" id="ARBA00009199"/>
    </source>
</evidence>
<organism evidence="5 6">
    <name type="scientific">Mycolicibacterium anyangense</name>
    <dbReference type="NCBI Taxonomy" id="1431246"/>
    <lineage>
        <taxon>Bacteria</taxon>
        <taxon>Bacillati</taxon>
        <taxon>Actinomycetota</taxon>
        <taxon>Actinomycetes</taxon>
        <taxon>Mycobacteriales</taxon>
        <taxon>Mycobacteriaceae</taxon>
        <taxon>Mycolicibacterium</taxon>
    </lineage>
</organism>
<evidence type="ECO:0000256" key="1">
    <source>
        <dbReference type="ARBA" id="ARBA00001311"/>
    </source>
</evidence>
<gene>
    <name evidence="5" type="primary">amiC</name>
    <name evidence="5" type="ORF">MANY_05090</name>
</gene>
<name>A0A6N4W541_9MYCO</name>
<dbReference type="Pfam" id="PF01425">
    <property type="entry name" value="Amidase"/>
    <property type="match status" value="1"/>
</dbReference>
<dbReference type="GO" id="GO:0004040">
    <property type="term" value="F:amidase activity"/>
    <property type="evidence" value="ECO:0007669"/>
    <property type="project" value="UniProtKB-EC"/>
</dbReference>
<dbReference type="InterPro" id="IPR000120">
    <property type="entry name" value="Amidase"/>
</dbReference>
<dbReference type="PANTHER" id="PTHR11895">
    <property type="entry name" value="TRANSAMIDASE"/>
    <property type="match status" value="1"/>
</dbReference>
<dbReference type="NCBIfam" id="NF005899">
    <property type="entry name" value="PRK07869.1"/>
    <property type="match status" value="1"/>
</dbReference>
<dbReference type="KEGG" id="many:MANY_05090"/>
<evidence type="ECO:0000313" key="6">
    <source>
        <dbReference type="Proteomes" id="UP000467249"/>
    </source>
</evidence>
<dbReference type="InterPro" id="IPR020556">
    <property type="entry name" value="Amidase_CS"/>
</dbReference>
<evidence type="ECO:0000259" key="4">
    <source>
        <dbReference type="Pfam" id="PF01425"/>
    </source>
</evidence>
<dbReference type="AlphaFoldDB" id="A0A6N4W541"/>